<reference evidence="1 2" key="1">
    <citation type="submission" date="2017-11" db="EMBL/GenBank/DDBJ databases">
        <title>Genome-resolved metagenomics identifies genetic mobility, metabolic interactions, and unexpected diversity in perchlorate-reducing communities.</title>
        <authorList>
            <person name="Barnum T.P."/>
            <person name="Figueroa I.A."/>
            <person name="Carlstrom C.I."/>
            <person name="Lucas L.N."/>
            <person name="Engelbrektson A.L."/>
            <person name="Coates J.D."/>
        </authorList>
    </citation>
    <scope>NUCLEOTIDE SEQUENCE [LARGE SCALE GENOMIC DNA]</scope>
    <source>
        <strain evidence="1">BM301</strain>
    </source>
</reference>
<dbReference type="AlphaFoldDB" id="A0A2N6CXP9"/>
<name>A0A2N6CXP9_9GAMM</name>
<gene>
    <name evidence="1" type="ORF">C0630_08740</name>
</gene>
<protein>
    <submittedName>
        <fullName evidence="1">Uncharacterized protein</fullName>
    </submittedName>
</protein>
<proteinExistence type="predicted"/>
<sequence length="82" mass="9578">MTDEHGLFVERELEKLDKRRREILEQHTKLLETNAYLIQWGQVVSAMLADGSMTPDEWSARCFQYLEGERLDIALKGLKNPD</sequence>
<dbReference type="RefSeq" id="WP_273438883.1">
    <property type="nucleotide sequence ID" value="NZ_CAXXYC010000001.1"/>
</dbReference>
<evidence type="ECO:0000313" key="2">
    <source>
        <dbReference type="Proteomes" id="UP000235015"/>
    </source>
</evidence>
<comment type="caution">
    <text evidence="1">The sequence shown here is derived from an EMBL/GenBank/DDBJ whole genome shotgun (WGS) entry which is preliminary data.</text>
</comment>
<dbReference type="Proteomes" id="UP000235015">
    <property type="component" value="Unassembled WGS sequence"/>
</dbReference>
<dbReference type="EMBL" id="PKUN01000009">
    <property type="protein sequence ID" value="PLX62075.1"/>
    <property type="molecule type" value="Genomic_DNA"/>
</dbReference>
<organism evidence="1 2">
    <name type="scientific">Sedimenticola selenatireducens</name>
    <dbReference type="NCBI Taxonomy" id="191960"/>
    <lineage>
        <taxon>Bacteria</taxon>
        <taxon>Pseudomonadati</taxon>
        <taxon>Pseudomonadota</taxon>
        <taxon>Gammaproteobacteria</taxon>
        <taxon>Chromatiales</taxon>
        <taxon>Sedimenticolaceae</taxon>
        <taxon>Sedimenticola</taxon>
    </lineage>
</organism>
<accession>A0A2N6CXP9</accession>
<evidence type="ECO:0000313" key="1">
    <source>
        <dbReference type="EMBL" id="PLX62075.1"/>
    </source>
</evidence>